<gene>
    <name evidence="2" type="ORF">PHAECO_LOCUS8944</name>
</gene>
<evidence type="ECO:0008006" key="4">
    <source>
        <dbReference type="Google" id="ProtNLM"/>
    </source>
</evidence>
<proteinExistence type="predicted"/>
<feature type="region of interest" description="Disordered" evidence="1">
    <location>
        <begin position="1"/>
        <end position="59"/>
    </location>
</feature>
<organism evidence="2 3">
    <name type="scientific">Phaedon cochleariae</name>
    <name type="common">Mustard beetle</name>
    <dbReference type="NCBI Taxonomy" id="80249"/>
    <lineage>
        <taxon>Eukaryota</taxon>
        <taxon>Metazoa</taxon>
        <taxon>Ecdysozoa</taxon>
        <taxon>Arthropoda</taxon>
        <taxon>Hexapoda</taxon>
        <taxon>Insecta</taxon>
        <taxon>Pterygota</taxon>
        <taxon>Neoptera</taxon>
        <taxon>Endopterygota</taxon>
        <taxon>Coleoptera</taxon>
        <taxon>Polyphaga</taxon>
        <taxon>Cucujiformia</taxon>
        <taxon>Chrysomeloidea</taxon>
        <taxon>Chrysomelidae</taxon>
        <taxon>Chrysomelinae</taxon>
        <taxon>Chrysomelini</taxon>
        <taxon>Phaedon</taxon>
    </lineage>
</organism>
<dbReference type="AlphaFoldDB" id="A0A9N9X495"/>
<keyword evidence="3" id="KW-1185">Reference proteome</keyword>
<dbReference type="Proteomes" id="UP001153737">
    <property type="component" value="Chromosome 5"/>
</dbReference>
<dbReference type="PANTHER" id="PTHR37162">
    <property type="entry name" value="HAT FAMILY DIMERISATION DOMAINCONTAINING PROTEIN-RELATED"/>
    <property type="match status" value="1"/>
</dbReference>
<protein>
    <recommendedName>
        <fullName evidence="4">DUF4371 domain-containing protein</fullName>
    </recommendedName>
</protein>
<dbReference type="EMBL" id="OU896711">
    <property type="protein sequence ID" value="CAG9822122.1"/>
    <property type="molecule type" value="Genomic_DNA"/>
</dbReference>
<accession>A0A9N9X495</accession>
<sequence>MERYLKKFKEDSGRQGQEDVERSEYPDVQPSVSGQQPGKNKPSDLSQHDDDLPSDEDPVIPVIAKKNYTQKFRDSWLKEKSFSTWLVRNPSKCEEPFCQLCAKSIRGCIVMHKKRLKSASDTPRVTMFYNKNKEDKMLKQIKSAEMKLVAFVAEHNLSFSVLNHLPQLIASVCPDSGVAKKLKCCRKKGTKITKDLMRSENIYNLSKKLKKCEFSLIIDESTDISSVKNLAMVVRFYDKEMKKVHDAFLALLEVQDTGCHC</sequence>
<evidence type="ECO:0000256" key="1">
    <source>
        <dbReference type="SAM" id="MobiDB-lite"/>
    </source>
</evidence>
<evidence type="ECO:0000313" key="3">
    <source>
        <dbReference type="Proteomes" id="UP001153737"/>
    </source>
</evidence>
<name>A0A9N9X495_PHACE</name>
<reference evidence="2" key="1">
    <citation type="submission" date="2022-01" db="EMBL/GenBank/DDBJ databases">
        <authorList>
            <person name="King R."/>
        </authorList>
    </citation>
    <scope>NUCLEOTIDE SEQUENCE</scope>
</reference>
<evidence type="ECO:0000313" key="2">
    <source>
        <dbReference type="EMBL" id="CAG9822122.1"/>
    </source>
</evidence>
<dbReference type="OrthoDB" id="6772367at2759"/>
<dbReference type="PANTHER" id="PTHR37162:SF1">
    <property type="entry name" value="BED-TYPE DOMAIN-CONTAINING PROTEIN"/>
    <property type="match status" value="1"/>
</dbReference>
<reference evidence="2" key="2">
    <citation type="submission" date="2022-10" db="EMBL/GenBank/DDBJ databases">
        <authorList>
            <consortium name="ENA_rothamsted_submissions"/>
            <consortium name="culmorum"/>
            <person name="King R."/>
        </authorList>
    </citation>
    <scope>NUCLEOTIDE SEQUENCE</scope>
</reference>
<feature type="compositionally biased region" description="Basic and acidic residues" evidence="1">
    <location>
        <begin position="1"/>
        <end position="25"/>
    </location>
</feature>